<protein>
    <submittedName>
        <fullName evidence="1">Os05g0164000 protein</fullName>
    </submittedName>
</protein>
<organism evidence="1 2">
    <name type="scientific">Oryza sativa subsp. japonica</name>
    <name type="common">Rice</name>
    <dbReference type="NCBI Taxonomy" id="39947"/>
    <lineage>
        <taxon>Eukaryota</taxon>
        <taxon>Viridiplantae</taxon>
        <taxon>Streptophyta</taxon>
        <taxon>Embryophyta</taxon>
        <taxon>Tracheophyta</taxon>
        <taxon>Spermatophyta</taxon>
        <taxon>Magnoliopsida</taxon>
        <taxon>Liliopsida</taxon>
        <taxon>Poales</taxon>
        <taxon>Poaceae</taxon>
        <taxon>BOP clade</taxon>
        <taxon>Oryzoideae</taxon>
        <taxon>Oryzeae</taxon>
        <taxon>Oryzinae</taxon>
        <taxon>Oryza</taxon>
        <taxon>Oryza sativa</taxon>
    </lineage>
</organism>
<evidence type="ECO:0000313" key="2">
    <source>
        <dbReference type="Proteomes" id="UP000059680"/>
    </source>
</evidence>
<name>A0A0P0WID1_ORYSJ</name>
<dbReference type="PaxDb" id="39947-A0A0P0WID1"/>
<dbReference type="InParanoid" id="A0A0P0WID1"/>
<reference evidence="1 2" key="2">
    <citation type="journal article" date="2013" name="Plant Cell Physiol.">
        <title>Rice Annotation Project Database (RAP-DB): an integrative and interactive database for rice genomics.</title>
        <authorList>
            <person name="Sakai H."/>
            <person name="Lee S.S."/>
            <person name="Tanaka T."/>
            <person name="Numa H."/>
            <person name="Kim J."/>
            <person name="Kawahara Y."/>
            <person name="Wakimoto H."/>
            <person name="Yang C.C."/>
            <person name="Iwamoto M."/>
            <person name="Abe T."/>
            <person name="Yamada Y."/>
            <person name="Muto A."/>
            <person name="Inokuchi H."/>
            <person name="Ikemura T."/>
            <person name="Matsumoto T."/>
            <person name="Sasaki T."/>
            <person name="Itoh T."/>
        </authorList>
    </citation>
    <scope>NUCLEOTIDE SEQUENCE [LARGE SCALE GENOMIC DNA]</scope>
    <source>
        <strain evidence="2">cv. Nipponbare</strain>
    </source>
</reference>
<sequence length="77" mass="7882">MTAAAAAAPAPGRPAAVAAQPCLCTLKKDHHSHRGADAAAASLLAKSAAGMQPSIQNPQLYELMTINSIMLQEESVD</sequence>
<proteinExistence type="predicted"/>
<reference evidence="1 2" key="3">
    <citation type="journal article" date="2013" name="Rice">
        <title>Improvement of the Oryza sativa Nipponbare reference genome using next generation sequence and optical map data.</title>
        <authorList>
            <person name="Kawahara Y."/>
            <person name="de la Bastide M."/>
            <person name="Hamilton J.P."/>
            <person name="Kanamori H."/>
            <person name="McCombie W.R."/>
            <person name="Ouyang S."/>
            <person name="Schwartz D.C."/>
            <person name="Tanaka T."/>
            <person name="Wu J."/>
            <person name="Zhou S."/>
            <person name="Childs K.L."/>
            <person name="Davidson R.M."/>
            <person name="Lin H."/>
            <person name="Quesada-Ocampo L."/>
            <person name="Vaillancourt B."/>
            <person name="Sakai H."/>
            <person name="Lee S.S."/>
            <person name="Kim J."/>
            <person name="Numa H."/>
            <person name="Itoh T."/>
            <person name="Buell C.R."/>
            <person name="Matsumoto T."/>
        </authorList>
    </citation>
    <scope>NUCLEOTIDE SEQUENCE [LARGE SCALE GENOMIC DNA]</scope>
    <source>
        <strain evidence="2">cv. Nipponbare</strain>
    </source>
</reference>
<dbReference type="EMBL" id="AP014961">
    <property type="protein sequence ID" value="BAS92427.1"/>
    <property type="molecule type" value="Genomic_DNA"/>
</dbReference>
<evidence type="ECO:0000313" key="1">
    <source>
        <dbReference type="EMBL" id="BAS92427.1"/>
    </source>
</evidence>
<dbReference type="AlphaFoldDB" id="A0A0P0WID1"/>
<reference evidence="2" key="1">
    <citation type="journal article" date="2005" name="Nature">
        <title>The map-based sequence of the rice genome.</title>
        <authorList>
            <consortium name="International rice genome sequencing project (IRGSP)"/>
            <person name="Matsumoto T."/>
            <person name="Wu J."/>
            <person name="Kanamori H."/>
            <person name="Katayose Y."/>
            <person name="Fujisawa M."/>
            <person name="Namiki N."/>
            <person name="Mizuno H."/>
            <person name="Yamamoto K."/>
            <person name="Antonio B.A."/>
            <person name="Baba T."/>
            <person name="Sakata K."/>
            <person name="Nagamura Y."/>
            <person name="Aoki H."/>
            <person name="Arikawa K."/>
            <person name="Arita K."/>
            <person name="Bito T."/>
            <person name="Chiden Y."/>
            <person name="Fujitsuka N."/>
            <person name="Fukunaka R."/>
            <person name="Hamada M."/>
            <person name="Harada C."/>
            <person name="Hayashi A."/>
            <person name="Hijishita S."/>
            <person name="Honda M."/>
            <person name="Hosokawa S."/>
            <person name="Ichikawa Y."/>
            <person name="Idonuma A."/>
            <person name="Iijima M."/>
            <person name="Ikeda M."/>
            <person name="Ikeno M."/>
            <person name="Ito K."/>
            <person name="Ito S."/>
            <person name="Ito T."/>
            <person name="Ito Y."/>
            <person name="Ito Y."/>
            <person name="Iwabuchi A."/>
            <person name="Kamiya K."/>
            <person name="Karasawa W."/>
            <person name="Kurita K."/>
            <person name="Katagiri S."/>
            <person name="Kikuta A."/>
            <person name="Kobayashi H."/>
            <person name="Kobayashi N."/>
            <person name="Machita K."/>
            <person name="Maehara T."/>
            <person name="Masukawa M."/>
            <person name="Mizubayashi T."/>
            <person name="Mukai Y."/>
            <person name="Nagasaki H."/>
            <person name="Nagata Y."/>
            <person name="Naito S."/>
            <person name="Nakashima M."/>
            <person name="Nakama Y."/>
            <person name="Nakamichi Y."/>
            <person name="Nakamura M."/>
            <person name="Meguro A."/>
            <person name="Negishi M."/>
            <person name="Ohta I."/>
            <person name="Ohta T."/>
            <person name="Okamoto M."/>
            <person name="Ono N."/>
            <person name="Saji S."/>
            <person name="Sakaguchi M."/>
            <person name="Sakai K."/>
            <person name="Shibata M."/>
            <person name="Shimokawa T."/>
            <person name="Song J."/>
            <person name="Takazaki Y."/>
            <person name="Terasawa K."/>
            <person name="Tsugane M."/>
            <person name="Tsuji K."/>
            <person name="Ueda S."/>
            <person name="Waki K."/>
            <person name="Yamagata H."/>
            <person name="Yamamoto M."/>
            <person name="Yamamoto S."/>
            <person name="Yamane H."/>
            <person name="Yoshiki S."/>
            <person name="Yoshihara R."/>
            <person name="Yukawa K."/>
            <person name="Zhong H."/>
            <person name="Yano M."/>
            <person name="Yuan Q."/>
            <person name="Ouyang S."/>
            <person name="Liu J."/>
            <person name="Jones K.M."/>
            <person name="Gansberger K."/>
            <person name="Moffat K."/>
            <person name="Hill J."/>
            <person name="Bera J."/>
            <person name="Fadrosh D."/>
            <person name="Jin S."/>
            <person name="Johri S."/>
            <person name="Kim M."/>
            <person name="Overton L."/>
            <person name="Reardon M."/>
            <person name="Tsitrin T."/>
            <person name="Vuong H."/>
            <person name="Weaver B."/>
            <person name="Ciecko A."/>
            <person name="Tallon L."/>
            <person name="Jackson J."/>
            <person name="Pai G."/>
            <person name="Aken S.V."/>
            <person name="Utterback T."/>
            <person name="Reidmuller S."/>
            <person name="Feldblyum T."/>
            <person name="Hsiao J."/>
            <person name="Zismann V."/>
            <person name="Iobst S."/>
            <person name="de Vazeille A.R."/>
            <person name="Buell C.R."/>
            <person name="Ying K."/>
            <person name="Li Y."/>
            <person name="Lu T."/>
            <person name="Huang Y."/>
            <person name="Zhao Q."/>
            <person name="Feng Q."/>
            <person name="Zhang L."/>
            <person name="Zhu J."/>
            <person name="Weng Q."/>
            <person name="Mu J."/>
            <person name="Lu Y."/>
            <person name="Fan D."/>
            <person name="Liu Y."/>
            <person name="Guan J."/>
            <person name="Zhang Y."/>
            <person name="Yu S."/>
            <person name="Liu X."/>
            <person name="Zhang Y."/>
            <person name="Hong G."/>
            <person name="Han B."/>
            <person name="Choisne N."/>
            <person name="Demange N."/>
            <person name="Orjeda G."/>
            <person name="Samain S."/>
            <person name="Cattolico L."/>
            <person name="Pelletier E."/>
            <person name="Couloux A."/>
            <person name="Segurens B."/>
            <person name="Wincker P."/>
            <person name="D'Hont A."/>
            <person name="Scarpelli C."/>
            <person name="Weissenbach J."/>
            <person name="Salanoubat M."/>
            <person name="Quetier F."/>
            <person name="Yu Y."/>
            <person name="Kim H.R."/>
            <person name="Rambo T."/>
            <person name="Currie J."/>
            <person name="Collura K."/>
            <person name="Luo M."/>
            <person name="Yang T."/>
            <person name="Ammiraju J.S.S."/>
            <person name="Engler F."/>
            <person name="Soderlund C."/>
            <person name="Wing R.A."/>
            <person name="Palmer L.E."/>
            <person name="de la Bastide M."/>
            <person name="Spiegel L."/>
            <person name="Nascimento L."/>
            <person name="Zutavern T."/>
            <person name="O'Shaughnessy A."/>
            <person name="Dike S."/>
            <person name="Dedhia N."/>
            <person name="Preston R."/>
            <person name="Balija V."/>
            <person name="McCombie W.R."/>
            <person name="Chow T."/>
            <person name="Chen H."/>
            <person name="Chung M."/>
            <person name="Chen C."/>
            <person name="Shaw J."/>
            <person name="Wu H."/>
            <person name="Hsiao K."/>
            <person name="Chao Y."/>
            <person name="Chu M."/>
            <person name="Cheng C."/>
            <person name="Hour A."/>
            <person name="Lee P."/>
            <person name="Lin S."/>
            <person name="Lin Y."/>
            <person name="Liou J."/>
            <person name="Liu S."/>
            <person name="Hsing Y."/>
            <person name="Raghuvanshi S."/>
            <person name="Mohanty A."/>
            <person name="Bharti A.K."/>
            <person name="Gaur A."/>
            <person name="Gupta V."/>
            <person name="Kumar D."/>
            <person name="Ravi V."/>
            <person name="Vij S."/>
            <person name="Kapur A."/>
            <person name="Khurana P."/>
            <person name="Khurana P."/>
            <person name="Khurana J.P."/>
            <person name="Tyagi A.K."/>
            <person name="Gaikwad K."/>
            <person name="Singh A."/>
            <person name="Dalal V."/>
            <person name="Srivastava S."/>
            <person name="Dixit A."/>
            <person name="Pal A.K."/>
            <person name="Ghazi I.A."/>
            <person name="Yadav M."/>
            <person name="Pandit A."/>
            <person name="Bhargava A."/>
            <person name="Sureshbabu K."/>
            <person name="Batra K."/>
            <person name="Sharma T.R."/>
            <person name="Mohapatra T."/>
            <person name="Singh N.K."/>
            <person name="Messing J."/>
            <person name="Nelson A.B."/>
            <person name="Fuks G."/>
            <person name="Kavchok S."/>
            <person name="Keizer G."/>
            <person name="Linton E."/>
            <person name="Llaca V."/>
            <person name="Song R."/>
            <person name="Tanyolac B."/>
            <person name="Young S."/>
            <person name="Ho-Il K."/>
            <person name="Hahn J.H."/>
            <person name="Sangsakoo G."/>
            <person name="Vanavichit A."/>
            <person name="de Mattos Luiz.A.T."/>
            <person name="Zimmer P.D."/>
            <person name="Malone G."/>
            <person name="Dellagostin O."/>
            <person name="de Oliveira A.C."/>
            <person name="Bevan M."/>
            <person name="Bancroft I."/>
            <person name="Minx P."/>
            <person name="Cordum H."/>
            <person name="Wilson R."/>
            <person name="Cheng Z."/>
            <person name="Jin W."/>
            <person name="Jiang J."/>
            <person name="Leong S.A."/>
            <person name="Iwama H."/>
            <person name="Gojobori T."/>
            <person name="Itoh T."/>
            <person name="Niimura Y."/>
            <person name="Fujii Y."/>
            <person name="Habara T."/>
            <person name="Sakai H."/>
            <person name="Sato Y."/>
            <person name="Wilson G."/>
            <person name="Kumar K."/>
            <person name="McCouch S."/>
            <person name="Juretic N."/>
            <person name="Hoen D."/>
            <person name="Wright S."/>
            <person name="Bruskiewich R."/>
            <person name="Bureau T."/>
            <person name="Miyao A."/>
            <person name="Hirochika H."/>
            <person name="Nishikawa T."/>
            <person name="Kadowaki K."/>
            <person name="Sugiura M."/>
            <person name="Burr B."/>
            <person name="Sasaki T."/>
        </authorList>
    </citation>
    <scope>NUCLEOTIDE SEQUENCE [LARGE SCALE GENOMIC DNA]</scope>
    <source>
        <strain evidence="2">cv. Nipponbare</strain>
    </source>
</reference>
<gene>
    <name evidence="1" type="ordered locus">Os05g0164000</name>
    <name evidence="1" type="ORF">OSNPB_050164000</name>
</gene>
<accession>A0A0P0WID1</accession>
<dbReference type="Gramene" id="Os05t0164000-00">
    <property type="protein sequence ID" value="Os05t0164000-00"/>
    <property type="gene ID" value="Os05g0164000"/>
</dbReference>
<feature type="non-terminal residue" evidence="1">
    <location>
        <position position="77"/>
    </location>
</feature>
<keyword evidence="2" id="KW-1185">Reference proteome</keyword>
<dbReference type="Proteomes" id="UP000059680">
    <property type="component" value="Chromosome 5"/>
</dbReference>